<dbReference type="PROSITE" id="PS00108">
    <property type="entry name" value="PROTEIN_KINASE_ST"/>
    <property type="match status" value="1"/>
</dbReference>
<keyword evidence="7" id="KW-0479">Metal-binding</keyword>
<feature type="region of interest" description="Disordered" evidence="10">
    <location>
        <begin position="455"/>
        <end position="495"/>
    </location>
</feature>
<feature type="compositionally biased region" description="Polar residues" evidence="10">
    <location>
        <begin position="462"/>
        <end position="472"/>
    </location>
</feature>
<comment type="caution">
    <text evidence="13">The sequence shown here is derived from an EMBL/GenBank/DDBJ whole genome shotgun (WGS) entry which is preliminary data.</text>
</comment>
<name>A0A176W7F0_MARPO</name>
<comment type="similarity">
    <text evidence="9">Belongs to the protein kinase superfamily.</text>
</comment>
<dbReference type="InterPro" id="IPR011009">
    <property type="entry name" value="Kinase-like_dom_sf"/>
</dbReference>
<evidence type="ECO:0000256" key="2">
    <source>
        <dbReference type="ARBA" id="ARBA00022679"/>
    </source>
</evidence>
<evidence type="ECO:0000313" key="13">
    <source>
        <dbReference type="EMBL" id="OAE28924.1"/>
    </source>
</evidence>
<keyword evidence="11" id="KW-0812">Transmembrane</keyword>
<protein>
    <recommendedName>
        <fullName evidence="12">Protein kinase domain-containing protein</fullName>
    </recommendedName>
</protein>
<reference evidence="13" key="1">
    <citation type="submission" date="2016-03" db="EMBL/GenBank/DDBJ databases">
        <title>Mechanisms controlling the formation of the plant cell surface in tip-growing cells are functionally conserved among land plants.</title>
        <authorList>
            <person name="Honkanen S."/>
            <person name="Jones V.A."/>
            <person name="Morieri G."/>
            <person name="Champion C."/>
            <person name="Hetherington A.J."/>
            <person name="Kelly S."/>
            <person name="Saint-Marcoux D."/>
            <person name="Proust H."/>
            <person name="Prescott H."/>
            <person name="Dolan L."/>
        </authorList>
    </citation>
    <scope>NUCLEOTIDE SEQUENCE [LARGE SCALE GENOMIC DNA]</scope>
    <source>
        <tissue evidence="13">Whole gametophyte</tissue>
    </source>
</reference>
<feature type="binding site" evidence="8">
    <location>
        <position position="132"/>
    </location>
    <ligand>
        <name>ATP</name>
        <dbReference type="ChEBI" id="CHEBI:30616"/>
    </ligand>
</feature>
<keyword evidence="14" id="KW-1185">Reference proteome</keyword>
<dbReference type="PROSITE" id="PS00107">
    <property type="entry name" value="PROTEIN_KINASE_ATP"/>
    <property type="match status" value="1"/>
</dbReference>
<dbReference type="InterPro" id="IPR008271">
    <property type="entry name" value="Ser/Thr_kinase_AS"/>
</dbReference>
<dbReference type="Gene3D" id="1.10.510.10">
    <property type="entry name" value="Transferase(Phosphotransferase) domain 1"/>
    <property type="match status" value="1"/>
</dbReference>
<keyword evidence="11" id="KW-0472">Membrane</keyword>
<dbReference type="InterPro" id="IPR000719">
    <property type="entry name" value="Prot_kinase_dom"/>
</dbReference>
<keyword evidence="2" id="KW-0808">Transferase</keyword>
<feature type="binding site" evidence="7">
    <location>
        <position position="235"/>
    </location>
    <ligand>
        <name>Mg(2+)</name>
        <dbReference type="ChEBI" id="CHEBI:18420"/>
    </ligand>
</feature>
<dbReference type="FunFam" id="1.10.510.10:FF:000095">
    <property type="entry name" value="protein STRUBBELIG-RECEPTOR FAMILY 8"/>
    <property type="match status" value="1"/>
</dbReference>
<keyword evidence="1 9" id="KW-0723">Serine/threonine-protein kinase</keyword>
<feature type="domain" description="Protein kinase" evidence="12">
    <location>
        <begin position="102"/>
        <end position="388"/>
    </location>
</feature>
<feature type="region of interest" description="Disordered" evidence="10">
    <location>
        <begin position="406"/>
        <end position="428"/>
    </location>
</feature>
<sequence length="495" mass="54883">MFDAGVSKKQHETEIIGIVGAVSAVIALCLLALIIYIRWRRGVLARKIVVKEEENYLENNRKLLLCPRNKYSNSGLLTSLSLTPKTHIRFLFEDLNIATSGFDEKNLLGEGGFGRVYKGVLPLIPFTKVAIKALTGTSSQGVKEFVTEIELLSRLDHKHLVRLLGSCMVGEQLYLVYRHVANGSLSDHLHGENRQTKTYFPWGIRVKIALGAALGIQYLHQQKPTVLHRDIKAANILLTGGFNAKVCDFGFAKQLTGALDDPVRFCCTPSRSGALGTLGYVAPESMMTGEVSSASDVYSFGVVMLELLTGRKPLDFSLPEKDQSLVNWSRMYLEQERVSELLDSDMPDDIAYIRESALLFMRMTRLCLGMDPRERPNMNEVVQTLQVLRAEFESRIDAESINLSVSLSDSGSSDSASDTSEEKSADDISSCQFDDITILDMDQFSQRFLEAEGYEQDAMNGDLSSKNSSQKSGGPFKPLSWLSHGFNKPPTPTRG</sequence>
<feature type="binding site" evidence="7">
    <location>
        <position position="248"/>
    </location>
    <ligand>
        <name>Mg(2+)</name>
        <dbReference type="ChEBI" id="CHEBI:18420"/>
    </ligand>
</feature>
<dbReference type="Pfam" id="PF07714">
    <property type="entry name" value="PK_Tyr_Ser-Thr"/>
    <property type="match status" value="1"/>
</dbReference>
<dbReference type="Proteomes" id="UP000077202">
    <property type="component" value="Unassembled WGS sequence"/>
</dbReference>
<accession>A0A176W7F0</accession>
<evidence type="ECO:0000259" key="12">
    <source>
        <dbReference type="PROSITE" id="PS50011"/>
    </source>
</evidence>
<dbReference type="InterPro" id="IPR001245">
    <property type="entry name" value="Ser-Thr/Tyr_kinase_cat_dom"/>
</dbReference>
<evidence type="ECO:0000256" key="3">
    <source>
        <dbReference type="ARBA" id="ARBA00022741"/>
    </source>
</evidence>
<feature type="transmembrane region" description="Helical" evidence="11">
    <location>
        <begin position="15"/>
        <end position="37"/>
    </location>
</feature>
<dbReference type="GO" id="GO:0046872">
    <property type="term" value="F:metal ion binding"/>
    <property type="evidence" value="ECO:0007669"/>
    <property type="project" value="UniProtKB-KW"/>
</dbReference>
<dbReference type="SUPFAM" id="SSF56112">
    <property type="entry name" value="Protein kinase-like (PK-like)"/>
    <property type="match status" value="1"/>
</dbReference>
<keyword evidence="3 8" id="KW-0547">Nucleotide-binding</keyword>
<feature type="active site" description="Proton acceptor" evidence="6">
    <location>
        <position position="230"/>
    </location>
</feature>
<dbReference type="PANTHER" id="PTHR47989:SF47">
    <property type="entry name" value="SERINE_THREONINE-PROTEIN KINASE PBL28-RELATED"/>
    <property type="match status" value="1"/>
</dbReference>
<evidence type="ECO:0000256" key="10">
    <source>
        <dbReference type="SAM" id="MobiDB-lite"/>
    </source>
</evidence>
<organism evidence="13 14">
    <name type="scientific">Marchantia polymorpha subsp. ruderalis</name>
    <dbReference type="NCBI Taxonomy" id="1480154"/>
    <lineage>
        <taxon>Eukaryota</taxon>
        <taxon>Viridiplantae</taxon>
        <taxon>Streptophyta</taxon>
        <taxon>Embryophyta</taxon>
        <taxon>Marchantiophyta</taxon>
        <taxon>Marchantiopsida</taxon>
        <taxon>Marchantiidae</taxon>
        <taxon>Marchantiales</taxon>
        <taxon>Marchantiaceae</taxon>
        <taxon>Marchantia</taxon>
    </lineage>
</organism>
<feature type="compositionally biased region" description="Low complexity" evidence="10">
    <location>
        <begin position="406"/>
        <end position="418"/>
    </location>
</feature>
<dbReference type="GO" id="GO:0004674">
    <property type="term" value="F:protein serine/threonine kinase activity"/>
    <property type="evidence" value="ECO:0007669"/>
    <property type="project" value="UniProtKB-KW"/>
</dbReference>
<dbReference type="PROSITE" id="PS50011">
    <property type="entry name" value="PROTEIN_KINASE_DOM"/>
    <property type="match status" value="1"/>
</dbReference>
<dbReference type="GO" id="GO:0005524">
    <property type="term" value="F:ATP binding"/>
    <property type="evidence" value="ECO:0007669"/>
    <property type="project" value="UniProtKB-UniRule"/>
</dbReference>
<dbReference type="FunFam" id="3.30.200.20:FF:000039">
    <property type="entry name" value="receptor-like protein kinase FERONIA"/>
    <property type="match status" value="1"/>
</dbReference>
<dbReference type="EMBL" id="LVLJ01001566">
    <property type="protein sequence ID" value="OAE28924.1"/>
    <property type="molecule type" value="Genomic_DNA"/>
</dbReference>
<keyword evidence="7" id="KW-0460">Magnesium</keyword>
<keyword evidence="11" id="KW-1133">Transmembrane helix</keyword>
<dbReference type="Gene3D" id="3.30.200.20">
    <property type="entry name" value="Phosphorylase Kinase, domain 1"/>
    <property type="match status" value="1"/>
</dbReference>
<gene>
    <name evidence="13" type="ORF">AXG93_2960s1010</name>
</gene>
<dbReference type="SMART" id="SM00220">
    <property type="entry name" value="S_TKc"/>
    <property type="match status" value="1"/>
</dbReference>
<keyword evidence="4" id="KW-0418">Kinase</keyword>
<evidence type="ECO:0000256" key="11">
    <source>
        <dbReference type="SAM" id="Phobius"/>
    </source>
</evidence>
<evidence type="ECO:0000256" key="9">
    <source>
        <dbReference type="RuleBase" id="RU000304"/>
    </source>
</evidence>
<dbReference type="AlphaFoldDB" id="A0A176W7F0"/>
<evidence type="ECO:0000313" key="14">
    <source>
        <dbReference type="Proteomes" id="UP000077202"/>
    </source>
</evidence>
<evidence type="ECO:0000256" key="1">
    <source>
        <dbReference type="ARBA" id="ARBA00022527"/>
    </source>
</evidence>
<evidence type="ECO:0000256" key="6">
    <source>
        <dbReference type="PIRSR" id="PIRSR000615-1"/>
    </source>
</evidence>
<dbReference type="PANTHER" id="PTHR47989">
    <property type="entry name" value="OS01G0750732 PROTEIN"/>
    <property type="match status" value="1"/>
</dbReference>
<evidence type="ECO:0000256" key="8">
    <source>
        <dbReference type="PROSITE-ProRule" id="PRU10141"/>
    </source>
</evidence>
<proteinExistence type="inferred from homology"/>
<dbReference type="InterPro" id="IPR017441">
    <property type="entry name" value="Protein_kinase_ATP_BS"/>
</dbReference>
<evidence type="ECO:0000256" key="7">
    <source>
        <dbReference type="PIRSR" id="PIRSR000615-3"/>
    </source>
</evidence>
<evidence type="ECO:0000256" key="5">
    <source>
        <dbReference type="ARBA" id="ARBA00022840"/>
    </source>
</evidence>
<keyword evidence="5 8" id="KW-0067">ATP-binding</keyword>
<evidence type="ECO:0000256" key="4">
    <source>
        <dbReference type="ARBA" id="ARBA00022777"/>
    </source>
</evidence>